<dbReference type="Proteomes" id="UP000464378">
    <property type="component" value="Chromosome"/>
</dbReference>
<sequence>MRFAVTLLGLLACSLPTFADATTYDGRHDLRKIELSVVYFVPKDRKPLPDWRDRVDYYIKRVVEFHKRELDGISTVVPVIHPKPLVSEFESSHFRRGDQNQTFFSTMEAVRNQLPWKPDRKNGFPVLLVLSDINWRELDDFRRVRLVDGKEVHEGNIARNGRHFPGAESGGSRATYIGRPGYGMGLVSADGWRVPYSGSDCVIYHEGLGHSIGLPHPDPIDDTVMGTAQYRFWINQATLNTEQKKKLGWKPLDKPIDRSKELFTNFSATPTPNVPRVGQDVQLVMAWPNEAKLKSVRLRVQTDLFGEWNAVPVEIGAKLPERIRLGRWEKPTPVSYRIDVELTDGQTAEIWGYFQVKP</sequence>
<evidence type="ECO:0000256" key="1">
    <source>
        <dbReference type="SAM" id="SignalP"/>
    </source>
</evidence>
<evidence type="ECO:0000313" key="3">
    <source>
        <dbReference type="Proteomes" id="UP000464378"/>
    </source>
</evidence>
<dbReference type="InParanoid" id="A0A6C2YJJ2"/>
<protein>
    <submittedName>
        <fullName evidence="2">Secreted protein</fullName>
    </submittedName>
</protein>
<proteinExistence type="predicted"/>
<name>A0A6C2YJJ2_9BACT</name>
<keyword evidence="3" id="KW-1185">Reference proteome</keyword>
<organism evidence="2">
    <name type="scientific">Tuwongella immobilis</name>
    <dbReference type="NCBI Taxonomy" id="692036"/>
    <lineage>
        <taxon>Bacteria</taxon>
        <taxon>Pseudomonadati</taxon>
        <taxon>Planctomycetota</taxon>
        <taxon>Planctomycetia</taxon>
        <taxon>Gemmatales</taxon>
        <taxon>Gemmataceae</taxon>
        <taxon>Tuwongella</taxon>
    </lineage>
</organism>
<dbReference type="KEGG" id="tim:GMBLW1_22220"/>
<gene>
    <name evidence="2" type="ORF">GMBLW1_22220</name>
</gene>
<reference evidence="2" key="1">
    <citation type="submission" date="2019-04" db="EMBL/GenBank/DDBJ databases">
        <authorList>
            <consortium name="Science for Life Laboratories"/>
        </authorList>
    </citation>
    <scope>NUCLEOTIDE SEQUENCE</scope>
    <source>
        <strain evidence="2">MBLW1</strain>
    </source>
</reference>
<dbReference type="AlphaFoldDB" id="A0A6C2YJJ2"/>
<accession>A0A6C2YJJ2</accession>
<keyword evidence="1" id="KW-0732">Signal</keyword>
<evidence type="ECO:0000313" key="2">
    <source>
        <dbReference type="EMBL" id="VIP01738.1"/>
    </source>
</evidence>
<dbReference type="EMBL" id="LR593887">
    <property type="protein sequence ID" value="VTR99302.1"/>
    <property type="molecule type" value="Genomic_DNA"/>
</dbReference>
<feature type="chain" id="PRO_5036383868" evidence="1">
    <location>
        <begin position="20"/>
        <end position="358"/>
    </location>
</feature>
<dbReference type="RefSeq" id="WP_162656992.1">
    <property type="nucleotide sequence ID" value="NZ_LR593887.1"/>
</dbReference>
<dbReference type="EMBL" id="LR586016">
    <property type="protein sequence ID" value="VIP01738.1"/>
    <property type="molecule type" value="Genomic_DNA"/>
</dbReference>
<feature type="signal peptide" evidence="1">
    <location>
        <begin position="1"/>
        <end position="19"/>
    </location>
</feature>